<organism evidence="1 2">
    <name type="scientific">Colwellia psychrerythraea (strain 34H / ATCC BAA-681)</name>
    <name type="common">Vibrio psychroerythus</name>
    <dbReference type="NCBI Taxonomy" id="167879"/>
    <lineage>
        <taxon>Bacteria</taxon>
        <taxon>Pseudomonadati</taxon>
        <taxon>Pseudomonadota</taxon>
        <taxon>Gammaproteobacteria</taxon>
        <taxon>Alteromonadales</taxon>
        <taxon>Colwelliaceae</taxon>
        <taxon>Colwellia</taxon>
    </lineage>
</organism>
<evidence type="ECO:0000313" key="1">
    <source>
        <dbReference type="EMBL" id="AAZ26426.1"/>
    </source>
</evidence>
<name>Q483W1_COLP3</name>
<dbReference type="STRING" id="167879.CPS_1925"/>
<sequence>MKSITKQPLHNKDLHYNKLKNTNLIIVMLKYE</sequence>
<dbReference type="HOGENOM" id="CLU_3388884_0_0_6"/>
<dbReference type="KEGG" id="cps:CPS_1925"/>
<protein>
    <submittedName>
        <fullName evidence="1">Uncharacterized protein</fullName>
    </submittedName>
</protein>
<dbReference type="Proteomes" id="UP000000547">
    <property type="component" value="Chromosome"/>
</dbReference>
<accession>Q483W1</accession>
<reference evidence="1" key="1">
    <citation type="journal article" date="2005" name="Proc. Natl. Acad. Sci. U.S.A.">
        <title>The psychrophilic lifestyle as revealed by the genome sequence of Colwellia psychrerythraea 34H through genomic and proteomic analyses.</title>
        <authorList>
            <person name="Methe B.A."/>
            <person name="Nelson K.E."/>
            <person name="Deming J.W."/>
            <person name="Momen B."/>
            <person name="Melamud E."/>
            <person name="Zhang X."/>
            <person name="Moult J."/>
            <person name="Madupu R."/>
            <person name="Nelson W.C."/>
            <person name="Dodson R.J."/>
            <person name="Brinkac L.M."/>
            <person name="Daugherty S.C."/>
            <person name="Durkin A.S."/>
            <person name="DeBoy R.T."/>
            <person name="Kolonay J.F."/>
            <person name="Sullivan S.A."/>
            <person name="Zhou L."/>
            <person name="Davidsen T.M."/>
            <person name="Wu M."/>
            <person name="Huston A.L."/>
            <person name="Lewis M."/>
            <person name="Weaver B."/>
            <person name="Weidman J.F."/>
            <person name="Khouri H."/>
            <person name="Utterback T.R."/>
            <person name="Feldblyum T.V."/>
            <person name="Fraser C.M."/>
        </authorList>
    </citation>
    <scope>NUCLEOTIDE SEQUENCE [LARGE SCALE GENOMIC DNA]</scope>
    <source>
        <strain evidence="1">34H</strain>
    </source>
</reference>
<dbReference type="AlphaFoldDB" id="Q483W1"/>
<evidence type="ECO:0000313" key="2">
    <source>
        <dbReference type="Proteomes" id="UP000000547"/>
    </source>
</evidence>
<dbReference type="EMBL" id="CP000083">
    <property type="protein sequence ID" value="AAZ26426.1"/>
    <property type="molecule type" value="Genomic_DNA"/>
</dbReference>
<gene>
    <name evidence="1" type="ordered locus">CPS_1925</name>
</gene>
<proteinExistence type="predicted"/>